<proteinExistence type="predicted"/>
<feature type="region of interest" description="Disordered" evidence="1">
    <location>
        <begin position="1"/>
        <end position="43"/>
    </location>
</feature>
<dbReference type="Gene3D" id="1.25.10.10">
    <property type="entry name" value="Leucine-rich Repeat Variant"/>
    <property type="match status" value="1"/>
</dbReference>
<gene>
    <name evidence="2" type="ORF">AMSG_09921</name>
</gene>
<accession>A0A0L0DPB8</accession>
<dbReference type="InterPro" id="IPR016024">
    <property type="entry name" value="ARM-type_fold"/>
</dbReference>
<keyword evidence="3" id="KW-1185">Reference proteome</keyword>
<dbReference type="EMBL" id="GL349486">
    <property type="protein sequence ID" value="KNC54142.1"/>
    <property type="molecule type" value="Genomic_DNA"/>
</dbReference>
<evidence type="ECO:0000313" key="2">
    <source>
        <dbReference type="EMBL" id="KNC54142.1"/>
    </source>
</evidence>
<dbReference type="SUPFAM" id="SSF48371">
    <property type="entry name" value="ARM repeat"/>
    <property type="match status" value="2"/>
</dbReference>
<protein>
    <submittedName>
        <fullName evidence="2">Uncharacterized protein</fullName>
    </submittedName>
</protein>
<dbReference type="Proteomes" id="UP000054408">
    <property type="component" value="Unassembled WGS sequence"/>
</dbReference>
<feature type="region of interest" description="Disordered" evidence="1">
    <location>
        <begin position="66"/>
        <end position="85"/>
    </location>
</feature>
<dbReference type="AlphaFoldDB" id="A0A0L0DPB8"/>
<organism evidence="2 3">
    <name type="scientific">Thecamonas trahens ATCC 50062</name>
    <dbReference type="NCBI Taxonomy" id="461836"/>
    <lineage>
        <taxon>Eukaryota</taxon>
        <taxon>Apusozoa</taxon>
        <taxon>Apusomonadida</taxon>
        <taxon>Apusomonadidae</taxon>
        <taxon>Thecamonas</taxon>
    </lineage>
</organism>
<evidence type="ECO:0000313" key="3">
    <source>
        <dbReference type="Proteomes" id="UP000054408"/>
    </source>
</evidence>
<dbReference type="RefSeq" id="XP_013753963.1">
    <property type="nucleotide sequence ID" value="XM_013898509.1"/>
</dbReference>
<evidence type="ECO:0000256" key="1">
    <source>
        <dbReference type="SAM" id="MobiDB-lite"/>
    </source>
</evidence>
<dbReference type="GeneID" id="25568274"/>
<sequence>MRPAGLWRISSPLASPSSVSPAVAGSTASTTSPASQASRASSSASPSLLSLSSYLPKLPSLSSLSLSSGGGSGSESGSGGGAGSGGDAGSLVRMCDTCVGVVAALDGLSAASSTPKKTQAAVLLAELAAVPHFAWVVSKLGAVSVLVHVLLASSDEHCVAHSALALARVSYMHSNAVLITALAPTVFGHLTRLLSTASPPSVAAGCVALSHMLADKEMRRAAAACGLATPLLLVLETRASALRAAASAGGSSCSQETDDFLASVTLAALGLLLHDPRARAELAGAQGGTGLRALVGALQPSSRASLEQSFKLLSRGAGALAALARDESLAMLGELVTAGALEALGRALHLALELLGGALAAGRRGEPYIAALRVTTQALALLARSPVAVSALAALAESSGGAAFESMASPAAMEWSMHHTLAQLMGFPGGLAHATLVLNDDDRAKLALAAEAMVTHPFVTVQVLALLTLAAQQGSAFVLPFVRVVSRLLSETAHPAVFAAAAVALTAMVEHCVSTEIDEDGEAVSVGMLAVYGGVLSHLSAHLVEAGEEGSPVHALALLASLAFESSARAAIVRTAPIMDGVVALAHSLDTAPPHTAVLARTVALLGCSVPAALHLVHAGVGGDLVEAAASAGAGARVMILLALASLLHSAGPSADGLEDGLHLVESASGQWRDGGGRDALDAAPELAADVLETALRALAHARDRVIRVFALEIVVLALEAVGGEAGPESLAAAAKMALGLAGTVSRHVLFGVGRVLVATAASGGPGEAVLRGDRRAVRAVDALEASHYADLRGLGAELRRVVENGCEG</sequence>
<name>A0A0L0DPB8_THETB</name>
<dbReference type="InterPro" id="IPR011989">
    <property type="entry name" value="ARM-like"/>
</dbReference>
<feature type="compositionally biased region" description="Gly residues" evidence="1">
    <location>
        <begin position="68"/>
        <end position="85"/>
    </location>
</feature>
<reference evidence="2 3" key="1">
    <citation type="submission" date="2010-05" db="EMBL/GenBank/DDBJ databases">
        <title>The Genome Sequence of Thecamonas trahens ATCC 50062.</title>
        <authorList>
            <consortium name="The Broad Institute Genome Sequencing Platform"/>
            <person name="Russ C."/>
            <person name="Cuomo C."/>
            <person name="Shea T."/>
            <person name="Young S.K."/>
            <person name="Zeng Q."/>
            <person name="Koehrsen M."/>
            <person name="Haas B."/>
            <person name="Borodovsky M."/>
            <person name="Guigo R."/>
            <person name="Alvarado L."/>
            <person name="Berlin A."/>
            <person name="Bochicchio J."/>
            <person name="Borenstein D."/>
            <person name="Chapman S."/>
            <person name="Chen Z."/>
            <person name="Freedman E."/>
            <person name="Gellesch M."/>
            <person name="Goldberg J."/>
            <person name="Griggs A."/>
            <person name="Gujja S."/>
            <person name="Heilman E."/>
            <person name="Heiman D."/>
            <person name="Hepburn T."/>
            <person name="Howarth C."/>
            <person name="Jen D."/>
            <person name="Larson L."/>
            <person name="Mehta T."/>
            <person name="Park D."/>
            <person name="Pearson M."/>
            <person name="Roberts A."/>
            <person name="Saif S."/>
            <person name="Shenoy N."/>
            <person name="Sisk P."/>
            <person name="Stolte C."/>
            <person name="Sykes S."/>
            <person name="Thomson T."/>
            <person name="Walk T."/>
            <person name="White J."/>
            <person name="Yandava C."/>
            <person name="Burger G."/>
            <person name="Gray M.W."/>
            <person name="Holland P.W.H."/>
            <person name="King N."/>
            <person name="Lang F.B.F."/>
            <person name="Roger A.J."/>
            <person name="Ruiz-Trillo I."/>
            <person name="Lander E."/>
            <person name="Nusbaum C."/>
        </authorList>
    </citation>
    <scope>NUCLEOTIDE SEQUENCE [LARGE SCALE GENOMIC DNA]</scope>
    <source>
        <strain evidence="2 3">ATCC 50062</strain>
    </source>
</reference>
<feature type="compositionally biased region" description="Low complexity" evidence="1">
    <location>
        <begin position="10"/>
        <end position="43"/>
    </location>
</feature>